<evidence type="ECO:0000313" key="3">
    <source>
        <dbReference type="WBParaSite" id="SMUV_0000575301-mRNA-1"/>
    </source>
</evidence>
<keyword evidence="2" id="KW-1185">Reference proteome</keyword>
<feature type="region of interest" description="Disordered" evidence="1">
    <location>
        <begin position="1"/>
        <end position="31"/>
    </location>
</feature>
<organism evidence="2 3">
    <name type="scientific">Syphacia muris</name>
    <dbReference type="NCBI Taxonomy" id="451379"/>
    <lineage>
        <taxon>Eukaryota</taxon>
        <taxon>Metazoa</taxon>
        <taxon>Ecdysozoa</taxon>
        <taxon>Nematoda</taxon>
        <taxon>Chromadorea</taxon>
        <taxon>Rhabditida</taxon>
        <taxon>Spirurina</taxon>
        <taxon>Oxyuridomorpha</taxon>
        <taxon>Oxyuroidea</taxon>
        <taxon>Oxyuridae</taxon>
        <taxon>Syphacia</taxon>
    </lineage>
</organism>
<dbReference type="Proteomes" id="UP000046393">
    <property type="component" value="Unplaced"/>
</dbReference>
<name>A0A0N5AME7_9BILA</name>
<evidence type="ECO:0000313" key="2">
    <source>
        <dbReference type="Proteomes" id="UP000046393"/>
    </source>
</evidence>
<proteinExistence type="predicted"/>
<dbReference type="WBParaSite" id="SMUV_0000575301-mRNA-1">
    <property type="protein sequence ID" value="SMUV_0000575301-mRNA-1"/>
    <property type="gene ID" value="SMUV_0000575301"/>
</dbReference>
<sequence>MIDQSDQASSTEQASGSKFDSACTNNTNDTTTFERNTVKVKNSCPSLPKIQKIPAVIKPPEAPLVGHQYDHETAIGREKFVAAVSVLVDLALRRVVYVSMRLLNMQSRYVKPYIYSSSSDEEEISDSLKNVML</sequence>
<reference evidence="3" key="1">
    <citation type="submission" date="2017-02" db="UniProtKB">
        <authorList>
            <consortium name="WormBaseParasite"/>
        </authorList>
    </citation>
    <scope>IDENTIFICATION</scope>
</reference>
<accession>A0A0N5AME7</accession>
<protein>
    <submittedName>
        <fullName evidence="3">Pecanex-like protein</fullName>
    </submittedName>
</protein>
<evidence type="ECO:0000256" key="1">
    <source>
        <dbReference type="SAM" id="MobiDB-lite"/>
    </source>
</evidence>
<dbReference type="AlphaFoldDB" id="A0A0N5AME7"/>